<keyword evidence="12" id="KW-1185">Reference proteome</keyword>
<dbReference type="SUPFAM" id="SSF51197">
    <property type="entry name" value="Clavaminate synthase-like"/>
    <property type="match status" value="1"/>
</dbReference>
<evidence type="ECO:0000256" key="6">
    <source>
        <dbReference type="ARBA" id="ARBA00022964"/>
    </source>
</evidence>
<comment type="subunit">
    <text evidence="4">Homodimer.</text>
</comment>
<comment type="cofactor">
    <cofactor evidence="1">
        <name>Fe(2+)</name>
        <dbReference type="ChEBI" id="CHEBI:29033"/>
    </cofactor>
</comment>
<dbReference type="GO" id="GO:0005506">
    <property type="term" value="F:iron ion binding"/>
    <property type="evidence" value="ECO:0007669"/>
    <property type="project" value="UniProtKB-ARBA"/>
</dbReference>
<comment type="function">
    <text evidence="2">Involved in the biosynthesis of 5-hydroxyectoine, called compatible solute, which helps organisms to survive extreme osmotic stress by acting as a highly soluble organic osmolyte. Catalyzes the 2-oxoglutarate-dependent selective hydroxylation of L-ectoine to yield (4S,5S)-5-hydroxyectoine.</text>
</comment>
<evidence type="ECO:0000256" key="3">
    <source>
        <dbReference type="ARBA" id="ARBA00007851"/>
    </source>
</evidence>
<dbReference type="AlphaFoldDB" id="A0A916Z996"/>
<reference evidence="11" key="2">
    <citation type="submission" date="2020-09" db="EMBL/GenBank/DDBJ databases">
        <authorList>
            <person name="Sun Q."/>
            <person name="Zhou Y."/>
        </authorList>
    </citation>
    <scope>NUCLEOTIDE SEQUENCE</scope>
    <source>
        <strain evidence="11">CGMCC 1.15178</strain>
    </source>
</reference>
<dbReference type="PANTHER" id="PTHR20883">
    <property type="entry name" value="PHYTANOYL-COA DIOXYGENASE DOMAIN CONTAINING 1"/>
    <property type="match status" value="1"/>
</dbReference>
<comment type="catalytic activity">
    <reaction evidence="9">
        <text>L-ectoine + 2-oxoglutarate + O2 = 5-hydroxyectoine + succinate + CO2</text>
        <dbReference type="Rhea" id="RHEA:45740"/>
        <dbReference type="ChEBI" id="CHEBI:15379"/>
        <dbReference type="ChEBI" id="CHEBI:16526"/>
        <dbReference type="ChEBI" id="CHEBI:16810"/>
        <dbReference type="ChEBI" id="CHEBI:30031"/>
        <dbReference type="ChEBI" id="CHEBI:58515"/>
        <dbReference type="ChEBI" id="CHEBI:85413"/>
        <dbReference type="EC" id="1.14.11.55"/>
    </reaction>
</comment>
<dbReference type="Pfam" id="PF05721">
    <property type="entry name" value="PhyH"/>
    <property type="match status" value="1"/>
</dbReference>
<protein>
    <recommendedName>
        <fullName evidence="10">Ectoine hydroxylase</fullName>
        <ecNumber evidence="10">1.14.11.55</ecNumber>
    </recommendedName>
</protein>
<reference evidence="11" key="1">
    <citation type="journal article" date="2014" name="Int. J. Syst. Evol. Microbiol.">
        <title>Complete genome sequence of Corynebacterium casei LMG S-19264T (=DSM 44701T), isolated from a smear-ripened cheese.</title>
        <authorList>
            <consortium name="US DOE Joint Genome Institute (JGI-PGF)"/>
            <person name="Walter F."/>
            <person name="Albersmeier A."/>
            <person name="Kalinowski J."/>
            <person name="Ruckert C."/>
        </authorList>
    </citation>
    <scope>NUCLEOTIDE SEQUENCE</scope>
    <source>
        <strain evidence="11">CGMCC 1.15178</strain>
    </source>
</reference>
<evidence type="ECO:0000313" key="11">
    <source>
        <dbReference type="EMBL" id="GGD81199.1"/>
    </source>
</evidence>
<evidence type="ECO:0000256" key="2">
    <source>
        <dbReference type="ARBA" id="ARBA00004063"/>
    </source>
</evidence>
<gene>
    <name evidence="11" type="ORF">GCM10010911_44160</name>
</gene>
<accession>A0A916Z996</accession>
<dbReference type="GO" id="GO:0016706">
    <property type="term" value="F:2-oxoglutarate-dependent dioxygenase activity"/>
    <property type="evidence" value="ECO:0007669"/>
    <property type="project" value="InterPro"/>
</dbReference>
<proteinExistence type="inferred from homology"/>
<organism evidence="11 12">
    <name type="scientific">Paenibacillus nasutitermitis</name>
    <dbReference type="NCBI Taxonomy" id="1652958"/>
    <lineage>
        <taxon>Bacteria</taxon>
        <taxon>Bacillati</taxon>
        <taxon>Bacillota</taxon>
        <taxon>Bacilli</taxon>
        <taxon>Bacillales</taxon>
        <taxon>Paenibacillaceae</taxon>
        <taxon>Paenibacillus</taxon>
    </lineage>
</organism>
<keyword evidence="5" id="KW-0479">Metal-binding</keyword>
<evidence type="ECO:0000256" key="4">
    <source>
        <dbReference type="ARBA" id="ARBA00011738"/>
    </source>
</evidence>
<sequence length="299" mass="34076">MNTNLANSAAVTADKYPSRISDKPSVMDRVDPVVYSTWKAGSPLTNEQFEFYEKNGYLFLDEFFSVDEAEEWRAELKKLQQHYEQREAEHVIREPGGTEVRSIFAVHEHNERFKELSANKRLNAVIQELLGSQTYIHQSRINFKPGFTGKEFYWHSDFETWHVEDGMPSMRALSCSIALEDNFHYNGPLMVIPGSHKKFVSCVGQTPDDHFKQSLRRQEYGVPDQESLAKFAQEGGIDTIVGGIGSIVLFDCNIMHGSNSNITPLPRSNVFLVYNSVENALKEPYSGQKPRPDYIAARE</sequence>
<name>A0A916Z996_9BACL</name>
<keyword evidence="7" id="KW-0560">Oxidoreductase</keyword>
<evidence type="ECO:0000313" key="12">
    <source>
        <dbReference type="Proteomes" id="UP000612456"/>
    </source>
</evidence>
<evidence type="ECO:0000256" key="5">
    <source>
        <dbReference type="ARBA" id="ARBA00022723"/>
    </source>
</evidence>
<evidence type="ECO:0000256" key="10">
    <source>
        <dbReference type="NCBIfam" id="TIGR02408"/>
    </source>
</evidence>
<dbReference type="EMBL" id="BMHP01000003">
    <property type="protein sequence ID" value="GGD81199.1"/>
    <property type="molecule type" value="Genomic_DNA"/>
</dbReference>
<comment type="caution">
    <text evidence="11">The sequence shown here is derived from an EMBL/GenBank/DDBJ whole genome shotgun (WGS) entry which is preliminary data.</text>
</comment>
<dbReference type="InterPro" id="IPR008775">
    <property type="entry name" value="Phytyl_CoA_dOase-like"/>
</dbReference>
<dbReference type="Proteomes" id="UP000612456">
    <property type="component" value="Unassembled WGS sequence"/>
</dbReference>
<keyword evidence="6" id="KW-0223">Dioxygenase</keyword>
<dbReference type="Gene3D" id="2.60.120.620">
    <property type="entry name" value="q2cbj1_9rhob like domain"/>
    <property type="match status" value="1"/>
</dbReference>
<evidence type="ECO:0000256" key="7">
    <source>
        <dbReference type="ARBA" id="ARBA00023002"/>
    </source>
</evidence>
<dbReference type="InterPro" id="IPR012774">
    <property type="entry name" value="EctD"/>
</dbReference>
<dbReference type="RefSeq" id="WP_188994973.1">
    <property type="nucleotide sequence ID" value="NZ_BMHP01000003.1"/>
</dbReference>
<dbReference type="PANTHER" id="PTHR20883:SF48">
    <property type="entry name" value="ECTOINE DIOXYGENASE"/>
    <property type="match status" value="1"/>
</dbReference>
<dbReference type="EC" id="1.14.11.55" evidence="10"/>
<evidence type="ECO:0000256" key="1">
    <source>
        <dbReference type="ARBA" id="ARBA00001954"/>
    </source>
</evidence>
<evidence type="ECO:0000256" key="9">
    <source>
        <dbReference type="ARBA" id="ARBA00049228"/>
    </source>
</evidence>
<dbReference type="NCBIfam" id="TIGR02408">
    <property type="entry name" value="ectoine_ThpD"/>
    <property type="match status" value="1"/>
</dbReference>
<evidence type="ECO:0000256" key="8">
    <source>
        <dbReference type="ARBA" id="ARBA00023004"/>
    </source>
</evidence>
<keyword evidence="8" id="KW-0408">Iron</keyword>
<comment type="similarity">
    <text evidence="3">Belongs to the PhyH family. EctD subfamily.</text>
</comment>